<name>E9GY55_DAPPU</name>
<gene>
    <name evidence="1" type="ORF">DAPPUDRAFT_107760</name>
</gene>
<dbReference type="InterPro" id="IPR013083">
    <property type="entry name" value="Znf_RING/FYVE/PHD"/>
</dbReference>
<dbReference type="EMBL" id="GL732574">
    <property type="protein sequence ID" value="EFX75542.1"/>
    <property type="molecule type" value="Genomic_DNA"/>
</dbReference>
<proteinExistence type="predicted"/>
<reference evidence="1 2" key="1">
    <citation type="journal article" date="2011" name="Science">
        <title>The ecoresponsive genome of Daphnia pulex.</title>
        <authorList>
            <person name="Colbourne J.K."/>
            <person name="Pfrender M.E."/>
            <person name="Gilbert D."/>
            <person name="Thomas W.K."/>
            <person name="Tucker A."/>
            <person name="Oakley T.H."/>
            <person name="Tokishita S."/>
            <person name="Aerts A."/>
            <person name="Arnold G.J."/>
            <person name="Basu M.K."/>
            <person name="Bauer D.J."/>
            <person name="Caceres C.E."/>
            <person name="Carmel L."/>
            <person name="Casola C."/>
            <person name="Choi J.H."/>
            <person name="Detter J.C."/>
            <person name="Dong Q."/>
            <person name="Dusheyko S."/>
            <person name="Eads B.D."/>
            <person name="Frohlich T."/>
            <person name="Geiler-Samerotte K.A."/>
            <person name="Gerlach D."/>
            <person name="Hatcher P."/>
            <person name="Jogdeo S."/>
            <person name="Krijgsveld J."/>
            <person name="Kriventseva E.V."/>
            <person name="Kultz D."/>
            <person name="Laforsch C."/>
            <person name="Lindquist E."/>
            <person name="Lopez J."/>
            <person name="Manak J.R."/>
            <person name="Muller J."/>
            <person name="Pangilinan J."/>
            <person name="Patwardhan R.P."/>
            <person name="Pitluck S."/>
            <person name="Pritham E.J."/>
            <person name="Rechtsteiner A."/>
            <person name="Rho M."/>
            <person name="Rogozin I.B."/>
            <person name="Sakarya O."/>
            <person name="Salamov A."/>
            <person name="Schaack S."/>
            <person name="Shapiro H."/>
            <person name="Shiga Y."/>
            <person name="Skalitzky C."/>
            <person name="Smith Z."/>
            <person name="Souvorov A."/>
            <person name="Sung W."/>
            <person name="Tang Z."/>
            <person name="Tsuchiya D."/>
            <person name="Tu H."/>
            <person name="Vos H."/>
            <person name="Wang M."/>
            <person name="Wolf Y.I."/>
            <person name="Yamagata H."/>
            <person name="Yamada T."/>
            <person name="Ye Y."/>
            <person name="Shaw J.R."/>
            <person name="Andrews J."/>
            <person name="Crease T.J."/>
            <person name="Tang H."/>
            <person name="Lucas S.M."/>
            <person name="Robertson H.M."/>
            <person name="Bork P."/>
            <person name="Koonin E.V."/>
            <person name="Zdobnov E.M."/>
            <person name="Grigoriev I.V."/>
            <person name="Lynch M."/>
            <person name="Boore J.L."/>
        </authorList>
    </citation>
    <scope>NUCLEOTIDE SEQUENCE [LARGE SCALE GENOMIC DNA]</scope>
</reference>
<dbReference type="HOGENOM" id="CLU_335943_0_0_1"/>
<dbReference type="OrthoDB" id="6780149at2759"/>
<accession>E9GY55</accession>
<dbReference type="InterPro" id="IPR011011">
    <property type="entry name" value="Znf_FYVE_PHD"/>
</dbReference>
<keyword evidence="2" id="KW-1185">Reference proteome</keyword>
<evidence type="ECO:0000313" key="2">
    <source>
        <dbReference type="Proteomes" id="UP000000305"/>
    </source>
</evidence>
<dbReference type="Gene3D" id="3.30.40.10">
    <property type="entry name" value="Zinc/RING finger domain, C3HC4 (zinc finger)"/>
    <property type="match status" value="1"/>
</dbReference>
<dbReference type="InParanoid" id="E9GY55"/>
<dbReference type="Proteomes" id="UP000000305">
    <property type="component" value="Unassembled WGS sequence"/>
</dbReference>
<dbReference type="PANTHER" id="PTHR31912">
    <property type="entry name" value="IP13529P"/>
    <property type="match status" value="1"/>
</dbReference>
<dbReference type="PANTHER" id="PTHR31912:SF34">
    <property type="entry name" value="NOTOCHORD-RELATED PROTEIN"/>
    <property type="match status" value="1"/>
</dbReference>
<dbReference type="AlphaFoldDB" id="E9GY55"/>
<sequence>MRLPQKRSSCSNNGKLWAQFRSAMFDHDFDKRARKPSLPKLIGSVEWLFRQNQPTHYPSVVKIAGNKFVARAKATSSITSRSERIVKSAPDWLPMNMLSEIIIFHYCPRDVVEIFMSEASSLTISPHPLKTYFVAAFRKTVSSFFATVWTSPNATLRKYETVILAKDVLLAIRNGGPTYGSRPPAAAFLYATVNANGRILQKPKSSLLAPSAMNSAQFSDVSSRTWKVDSWYTKDFTDIQIEKYTSDSSNVPATKEFDYSVCYTAVRNWNKPLAYGFSKDVLHLEDKGMIAFGEKCDKSKISSTAKAYRDEEAAMPPCTAPCMATSAARQSSSHRRHTVNLNNVLAHYQTAAKIREAAKLAVVTCCDVGCGQVIDNCFSIKCGGCGKWGHGKCVGLKRSLDPQLHAHGWQWNCDTSLPKVKVDIFMKDGNLQSAFDAVLATNNAARCKEIIQIGYIFVAGVKIRLYTPFVTVCIPCKGENNLYAYFTRVFTIMKLFPRTRYLNLCWILLVEVASSLFSARAAFPTFGSWRHFRNIHGLRTSGQCLQPLVCGQNGCEETFHSWSKFNYHVKRCEALLHHAVQHPLVIQNCDLPNGGEGHVQVAQQDVLPDFGEEDPPPHDNPEVMMREIANMLLHLQAHHQPTTFQYIPIRDYLTVFFSNVNFRELYFSETPSTDGFLRSHRDGLYFKNSILYSRDRFALRLQLFGDEVEVTNPLGSKVKQHELLNVYGRILNLPPHVNSTLSSIFCVAVVNSSYLNTKDVYDVVLGHIVEELMQLSLRNWTLDSCLCIFVFRVKPGVYFVGVCGFGFIDPSLVNPTLIDRPAVSFEDLFRYMIDEVIVLDESCFFETDL</sequence>
<dbReference type="KEGG" id="dpx:DAPPUDRAFT_107760"/>
<dbReference type="SUPFAM" id="SSF57903">
    <property type="entry name" value="FYVE/PHD zinc finger"/>
    <property type="match status" value="1"/>
</dbReference>
<organism evidence="1 2">
    <name type="scientific">Daphnia pulex</name>
    <name type="common">Water flea</name>
    <dbReference type="NCBI Taxonomy" id="6669"/>
    <lineage>
        <taxon>Eukaryota</taxon>
        <taxon>Metazoa</taxon>
        <taxon>Ecdysozoa</taxon>
        <taxon>Arthropoda</taxon>
        <taxon>Crustacea</taxon>
        <taxon>Branchiopoda</taxon>
        <taxon>Diplostraca</taxon>
        <taxon>Cladocera</taxon>
        <taxon>Anomopoda</taxon>
        <taxon>Daphniidae</taxon>
        <taxon>Daphnia</taxon>
    </lineage>
</organism>
<protein>
    <submittedName>
        <fullName evidence="1">Uncharacterized protein</fullName>
    </submittedName>
</protein>
<evidence type="ECO:0000313" key="1">
    <source>
        <dbReference type="EMBL" id="EFX75542.1"/>
    </source>
</evidence>